<dbReference type="AlphaFoldDB" id="M1UR13"/>
<evidence type="ECO:0000313" key="5">
    <source>
        <dbReference type="EMBL" id="BAM80011.1"/>
    </source>
</evidence>
<dbReference type="EMBL" id="AP006491">
    <property type="protein sequence ID" value="BAM80011.1"/>
    <property type="molecule type" value="Genomic_DNA"/>
</dbReference>
<sequence>MSSFSGVLGPKLVLRSGDWVCCSAPDWTRQRRAGSFGRWLSTPRGSESTAAEETGDAPSNPENGGSSADAVTPPRQVPPVLAVEQIRYGQREYRINSAGHLEVAEVRTRRAWGLKAADRFSRMFLPDGYPDSVGPDYAEYTKWRGRAFFFGGMVGVFSTQSLLLAVGVGRPSAAPIAAALQWVIRDGLGRAGRMLFSQVGTGFDAETKQYRLAAAFVLNVSCALEALTPLFPHLFLPLASLANMAKGASTVAAASTRGAIYRSFMRRENLGDITAKQETVGVAGDLLGTAVGVILSRASSHSHRLSVIAFIGASLGHLISAYYEVKSVELRTLNRQRAHMLIWNYLEDQDRVLPIRDVNRRERLVYRPWLDSLHAPNVEIGARLSDAAPDADALKFLLRLYRDEKYMMNYAGGRVRIVLRNDATHQDQLKAYFQSRAFWRLYMTSGERFSPNRALIEDSYRATNQLFPSFVRDCRAEGWNVDCVLLRPLARRVQWS</sequence>
<reference evidence="5 6" key="1">
    <citation type="journal article" date="2004" name="Nature">
        <title>Genome sequence of the ultrasmall unicellular red alga Cyanidioschyzon merolae 10D.</title>
        <authorList>
            <person name="Matsuzaki M."/>
            <person name="Misumi O."/>
            <person name="Shin-i T."/>
            <person name="Maruyama S."/>
            <person name="Takahara M."/>
            <person name="Miyagishima S."/>
            <person name="Mori T."/>
            <person name="Nishida K."/>
            <person name="Yagisawa F."/>
            <person name="Nishida K."/>
            <person name="Yoshida Y."/>
            <person name="Nishimura Y."/>
            <person name="Nakao S."/>
            <person name="Kobayashi T."/>
            <person name="Momoyama Y."/>
            <person name="Higashiyama T."/>
            <person name="Minoda A."/>
            <person name="Sano M."/>
            <person name="Nomoto H."/>
            <person name="Oishi K."/>
            <person name="Hayashi H."/>
            <person name="Ohta F."/>
            <person name="Nishizaka S."/>
            <person name="Haga S."/>
            <person name="Miura S."/>
            <person name="Morishita T."/>
            <person name="Kabeya Y."/>
            <person name="Terasawa K."/>
            <person name="Suzuki Y."/>
            <person name="Ishii Y."/>
            <person name="Asakawa S."/>
            <person name="Takano H."/>
            <person name="Ohta N."/>
            <person name="Kuroiwa H."/>
            <person name="Tanaka K."/>
            <person name="Shimizu N."/>
            <person name="Sugano S."/>
            <person name="Sato N."/>
            <person name="Nozaki H."/>
            <person name="Ogasawara N."/>
            <person name="Kohara Y."/>
            <person name="Kuroiwa T."/>
        </authorList>
    </citation>
    <scope>NUCLEOTIDE SEQUENCE [LARGE SCALE GENOMIC DNA]</scope>
    <source>
        <strain evidence="5 6">10D</strain>
    </source>
</reference>
<accession>M1UR13</accession>
<evidence type="ECO:0000256" key="2">
    <source>
        <dbReference type="SAM" id="MobiDB-lite"/>
    </source>
</evidence>
<keyword evidence="6" id="KW-1185">Reference proteome</keyword>
<organism evidence="5 6">
    <name type="scientific">Cyanidioschyzon merolae (strain NIES-3377 / 10D)</name>
    <name type="common">Unicellular red alga</name>
    <dbReference type="NCBI Taxonomy" id="280699"/>
    <lineage>
        <taxon>Eukaryota</taxon>
        <taxon>Rhodophyta</taxon>
        <taxon>Bangiophyceae</taxon>
        <taxon>Cyanidiales</taxon>
        <taxon>Cyanidiaceae</taxon>
        <taxon>Cyanidioschyzon</taxon>
    </lineage>
</organism>
<dbReference type="KEGG" id="cme:CYME_CMI124C"/>
<comment type="similarity">
    <text evidence="1">Belongs to the RUS1 family.</text>
</comment>
<dbReference type="Pfam" id="PF04884">
    <property type="entry name" value="UVB_sens_prot"/>
    <property type="match status" value="1"/>
</dbReference>
<dbReference type="OMA" id="FMAHIAE"/>
<evidence type="ECO:0000259" key="3">
    <source>
        <dbReference type="Pfam" id="PF04884"/>
    </source>
</evidence>
<dbReference type="InterPro" id="IPR006968">
    <property type="entry name" value="RUS_fam"/>
</dbReference>
<feature type="region of interest" description="Disordered" evidence="2">
    <location>
        <begin position="38"/>
        <end position="75"/>
    </location>
</feature>
<dbReference type="eggNOG" id="KOG4249">
    <property type="taxonomic scope" value="Eukaryota"/>
</dbReference>
<reference evidence="5 6" key="2">
    <citation type="journal article" date="2007" name="BMC Biol.">
        <title>A 100%-complete sequence reveals unusually simple genomic features in the hot-spring red alga Cyanidioschyzon merolae.</title>
        <authorList>
            <person name="Nozaki H."/>
            <person name="Takano H."/>
            <person name="Misumi O."/>
            <person name="Terasawa K."/>
            <person name="Matsuzaki M."/>
            <person name="Maruyama S."/>
            <person name="Nishida K."/>
            <person name="Yagisawa F."/>
            <person name="Yoshida Y."/>
            <person name="Fujiwara T."/>
            <person name="Takio S."/>
            <person name="Tamura K."/>
            <person name="Chung S.J."/>
            <person name="Nakamura S."/>
            <person name="Kuroiwa H."/>
            <person name="Tanaka K."/>
            <person name="Sato N."/>
            <person name="Kuroiwa T."/>
        </authorList>
    </citation>
    <scope>NUCLEOTIDE SEQUENCE [LARGE SCALE GENOMIC DNA]</scope>
    <source>
        <strain evidence="5 6">10D</strain>
    </source>
</reference>
<dbReference type="PANTHER" id="PTHR12770:SF20">
    <property type="entry name" value="PROTEIN ROOT UVB SENSITIVE 6"/>
    <property type="match status" value="1"/>
</dbReference>
<dbReference type="RefSeq" id="XP_005536297.1">
    <property type="nucleotide sequence ID" value="XM_005536240.1"/>
</dbReference>
<dbReference type="PANTHER" id="PTHR12770">
    <property type="entry name" value="RUS1 FAMILY PROTEIN C16ORF58"/>
    <property type="match status" value="1"/>
</dbReference>
<dbReference type="GeneID" id="16993749"/>
<gene>
    <name evidence="5" type="ORF">CYME_CMI124C</name>
</gene>
<feature type="domain" description="Root UVB sensitive protein C-terminal" evidence="4">
    <location>
        <begin position="352"/>
        <end position="495"/>
    </location>
</feature>
<evidence type="ECO:0000313" key="6">
    <source>
        <dbReference type="Proteomes" id="UP000007014"/>
    </source>
</evidence>
<dbReference type="HOGENOM" id="CLU_015325_2_1_1"/>
<dbReference type="InterPro" id="IPR054549">
    <property type="entry name" value="UVB_sens_RUS_dom"/>
</dbReference>
<evidence type="ECO:0000259" key="4">
    <source>
        <dbReference type="Pfam" id="PF24160"/>
    </source>
</evidence>
<protein>
    <submittedName>
        <fullName evidence="5">Uncharacterized protein</fullName>
    </submittedName>
</protein>
<dbReference type="InterPro" id="IPR055412">
    <property type="entry name" value="UVB_sens_C"/>
</dbReference>
<dbReference type="Gramene" id="CMI124CT">
    <property type="protein sequence ID" value="CMI124CT"/>
    <property type="gene ID" value="CMI124C"/>
</dbReference>
<dbReference type="OrthoDB" id="364779at2759"/>
<feature type="domain" description="Protein root UVB sensitive/RUS" evidence="3">
    <location>
        <begin position="116"/>
        <end position="348"/>
    </location>
</feature>
<evidence type="ECO:0000256" key="1">
    <source>
        <dbReference type="ARBA" id="ARBA00007558"/>
    </source>
</evidence>
<proteinExistence type="inferred from homology"/>
<dbReference type="Proteomes" id="UP000007014">
    <property type="component" value="Chromosome 9"/>
</dbReference>
<name>M1UR13_CYAM1</name>
<dbReference type="Pfam" id="PF24160">
    <property type="entry name" value="UVB_sens_C"/>
    <property type="match status" value="1"/>
</dbReference>